<feature type="region of interest" description="Disordered" evidence="10">
    <location>
        <begin position="540"/>
        <end position="566"/>
    </location>
</feature>
<evidence type="ECO:0000256" key="2">
    <source>
        <dbReference type="ARBA" id="ARBA00022527"/>
    </source>
</evidence>
<dbReference type="Gene3D" id="3.30.10.20">
    <property type="match status" value="3"/>
</dbReference>
<evidence type="ECO:0000256" key="4">
    <source>
        <dbReference type="ARBA" id="ARBA00022741"/>
    </source>
</evidence>
<evidence type="ECO:0000256" key="10">
    <source>
        <dbReference type="SAM" id="MobiDB-lite"/>
    </source>
</evidence>
<feature type="domain" description="PASTA" evidence="13">
    <location>
        <begin position="439"/>
        <end position="507"/>
    </location>
</feature>
<evidence type="ECO:0000259" key="12">
    <source>
        <dbReference type="PROSITE" id="PS50011"/>
    </source>
</evidence>
<dbReference type="InterPro" id="IPR008271">
    <property type="entry name" value="Ser/Thr_kinase_AS"/>
</dbReference>
<reference evidence="15" key="1">
    <citation type="journal article" date="2019" name="Int. J. Syst. Evol. Microbiol.">
        <title>The Global Catalogue of Microorganisms (GCM) 10K type strain sequencing project: providing services to taxonomists for standard genome sequencing and annotation.</title>
        <authorList>
            <consortium name="The Broad Institute Genomics Platform"/>
            <consortium name="The Broad Institute Genome Sequencing Center for Infectious Disease"/>
            <person name="Wu L."/>
            <person name="Ma J."/>
        </authorList>
    </citation>
    <scope>NUCLEOTIDE SEQUENCE [LARGE SCALE GENOMIC DNA]</scope>
    <source>
        <strain evidence="15">TISTR 1535</strain>
    </source>
</reference>
<keyword evidence="4 9" id="KW-0547">Nucleotide-binding</keyword>
<feature type="domain" description="PASTA" evidence="13">
    <location>
        <begin position="372"/>
        <end position="438"/>
    </location>
</feature>
<gene>
    <name evidence="14" type="primary">pknB</name>
    <name evidence="14" type="ORF">ACFSUO_05875</name>
</gene>
<dbReference type="EC" id="2.7.11.1" evidence="1"/>
<dbReference type="Gene3D" id="3.30.200.20">
    <property type="entry name" value="Phosphorylase Kinase, domain 1"/>
    <property type="match status" value="1"/>
</dbReference>
<dbReference type="Pfam" id="PF00069">
    <property type="entry name" value="Pkinase"/>
    <property type="match status" value="1"/>
</dbReference>
<dbReference type="Gene3D" id="1.10.510.10">
    <property type="entry name" value="Transferase(Phosphotransferase) domain 1"/>
    <property type="match status" value="1"/>
</dbReference>
<dbReference type="PANTHER" id="PTHR43289">
    <property type="entry name" value="MITOGEN-ACTIVATED PROTEIN KINASE KINASE KINASE 20-RELATED"/>
    <property type="match status" value="1"/>
</dbReference>
<dbReference type="PROSITE" id="PS50011">
    <property type="entry name" value="PROTEIN_KINASE_DOM"/>
    <property type="match status" value="1"/>
</dbReference>
<dbReference type="InterPro" id="IPR000719">
    <property type="entry name" value="Prot_kinase_dom"/>
</dbReference>
<dbReference type="InterPro" id="IPR005543">
    <property type="entry name" value="PASTA_dom"/>
</dbReference>
<dbReference type="CDD" id="cd06577">
    <property type="entry name" value="PASTA_pknB"/>
    <property type="match status" value="2"/>
</dbReference>
<keyword evidence="15" id="KW-1185">Reference proteome</keyword>
<feature type="transmembrane region" description="Helical" evidence="11">
    <location>
        <begin position="346"/>
        <end position="371"/>
    </location>
</feature>
<dbReference type="GO" id="GO:0016301">
    <property type="term" value="F:kinase activity"/>
    <property type="evidence" value="ECO:0007669"/>
    <property type="project" value="UniProtKB-KW"/>
</dbReference>
<evidence type="ECO:0000259" key="13">
    <source>
        <dbReference type="PROSITE" id="PS51178"/>
    </source>
</evidence>
<feature type="compositionally biased region" description="Basic and acidic residues" evidence="10">
    <location>
        <begin position="540"/>
        <end position="563"/>
    </location>
</feature>
<feature type="domain" description="PASTA" evidence="13">
    <location>
        <begin position="508"/>
        <end position="574"/>
    </location>
</feature>
<dbReference type="SMART" id="SM00740">
    <property type="entry name" value="PASTA"/>
    <property type="match status" value="3"/>
</dbReference>
<dbReference type="SMART" id="SM00220">
    <property type="entry name" value="S_TKc"/>
    <property type="match status" value="1"/>
</dbReference>
<organism evidence="14 15">
    <name type="scientific">Lentibacillus juripiscarius</name>
    <dbReference type="NCBI Taxonomy" id="257446"/>
    <lineage>
        <taxon>Bacteria</taxon>
        <taxon>Bacillati</taxon>
        <taxon>Bacillota</taxon>
        <taxon>Bacilli</taxon>
        <taxon>Bacillales</taxon>
        <taxon>Bacillaceae</taxon>
        <taxon>Lentibacillus</taxon>
    </lineage>
</organism>
<dbReference type="PROSITE" id="PS51178">
    <property type="entry name" value="PASTA"/>
    <property type="match status" value="3"/>
</dbReference>
<proteinExistence type="predicted"/>
<dbReference type="Proteomes" id="UP001597502">
    <property type="component" value="Unassembled WGS sequence"/>
</dbReference>
<evidence type="ECO:0000256" key="3">
    <source>
        <dbReference type="ARBA" id="ARBA00022679"/>
    </source>
</evidence>
<keyword evidence="3" id="KW-0808">Transferase</keyword>
<sequence>MLEGHLLNERYRIKETIGGGGMANVYLARDIILDRDVAIKVLRMDYADDEEFIARFDREAQSATSLSHPNIVSIYDVGEEDQILFMVMEYVDGMTLKEYIQHYAPLDVQEALDIMKQIADAIAHAHANEIVHRDIKPQNILINTYGQAKVTDFGIAVALSATALTQTNSILGSVHYLSPEQARGGMATKKSDVYSLGIVLFELLTGRLPFSGQTPVSIALKHLQDDTPSVKRFNPNVPQSVENIVLRATAKDPFHRYASVYEMEEALETALDPDKRNEEKYEPPVEAGEETKAIPIITDNQIQQDDAADTITHSGGKDTKKFNSKKKKSTEKPADKKGKRSRKKKWFLSLGLLFVLLAAGVASFFIFPGLFGPKDVVIPDVSAMPYEDAVTDLHDMNLDTEREQMYSEEVDEGVVIRTDPSAGTKVKEEDTVTLIVSEGEEEVSFKDYTGKDYNQTKQLLETQGYNVASEESHSKNVSAGNIISHIRPAPGTGVKPSETDVKFEVSIGPKPIELSNLQGMTEEKAMDTLKEQGLSANIQDEHSETVPKGEVIRQEPESGKEMSEGDTVDVYISSGPEEKPPKNHQVTFTVPYSLSGENDESDTPPEQTVKIYIGDKNRTITEVYDTYTISDDREFTITLTIAPDSIADYKVYRDDNLFIDKSISYEDAEGE</sequence>
<evidence type="ECO:0000313" key="15">
    <source>
        <dbReference type="Proteomes" id="UP001597502"/>
    </source>
</evidence>
<dbReference type="CDD" id="cd14014">
    <property type="entry name" value="STKc_PknB_like"/>
    <property type="match status" value="1"/>
</dbReference>
<dbReference type="Gene3D" id="2.60.40.2560">
    <property type="match status" value="1"/>
</dbReference>
<feature type="region of interest" description="Disordered" evidence="10">
    <location>
        <begin position="310"/>
        <end position="338"/>
    </location>
</feature>
<dbReference type="NCBIfam" id="NF033483">
    <property type="entry name" value="PknB_PASTA_kin"/>
    <property type="match status" value="1"/>
</dbReference>
<accession>A0ABW5V5E1</accession>
<name>A0ABW5V5E1_9BACI</name>
<feature type="binding site" evidence="9">
    <location>
        <position position="40"/>
    </location>
    <ligand>
        <name>ATP</name>
        <dbReference type="ChEBI" id="CHEBI:30616"/>
    </ligand>
</feature>
<evidence type="ECO:0000256" key="6">
    <source>
        <dbReference type="ARBA" id="ARBA00022840"/>
    </source>
</evidence>
<comment type="catalytic activity">
    <reaction evidence="8">
        <text>L-seryl-[protein] + ATP = O-phospho-L-seryl-[protein] + ADP + H(+)</text>
        <dbReference type="Rhea" id="RHEA:17989"/>
        <dbReference type="Rhea" id="RHEA-COMP:9863"/>
        <dbReference type="Rhea" id="RHEA-COMP:11604"/>
        <dbReference type="ChEBI" id="CHEBI:15378"/>
        <dbReference type="ChEBI" id="CHEBI:29999"/>
        <dbReference type="ChEBI" id="CHEBI:30616"/>
        <dbReference type="ChEBI" id="CHEBI:83421"/>
        <dbReference type="ChEBI" id="CHEBI:456216"/>
        <dbReference type="EC" id="2.7.11.1"/>
    </reaction>
</comment>
<keyword evidence="11" id="KW-0472">Membrane</keyword>
<evidence type="ECO:0000256" key="7">
    <source>
        <dbReference type="ARBA" id="ARBA00047899"/>
    </source>
</evidence>
<dbReference type="PROSITE" id="PS00108">
    <property type="entry name" value="PROTEIN_KINASE_ST"/>
    <property type="match status" value="1"/>
</dbReference>
<protein>
    <recommendedName>
        <fullName evidence="1">non-specific serine/threonine protein kinase</fullName>
        <ecNumber evidence="1">2.7.11.1</ecNumber>
    </recommendedName>
</protein>
<keyword evidence="11" id="KW-0812">Transmembrane</keyword>
<dbReference type="PROSITE" id="PS00107">
    <property type="entry name" value="PROTEIN_KINASE_ATP"/>
    <property type="match status" value="1"/>
</dbReference>
<dbReference type="InterPro" id="IPR011009">
    <property type="entry name" value="Kinase-like_dom_sf"/>
</dbReference>
<dbReference type="RefSeq" id="WP_382392030.1">
    <property type="nucleotide sequence ID" value="NZ_JBHUNA010000009.1"/>
</dbReference>
<keyword evidence="5 14" id="KW-0418">Kinase</keyword>
<feature type="domain" description="Protein kinase" evidence="12">
    <location>
        <begin position="11"/>
        <end position="271"/>
    </location>
</feature>
<evidence type="ECO:0000256" key="1">
    <source>
        <dbReference type="ARBA" id="ARBA00012513"/>
    </source>
</evidence>
<comment type="caution">
    <text evidence="14">The sequence shown here is derived from an EMBL/GenBank/DDBJ whole genome shotgun (WGS) entry which is preliminary data.</text>
</comment>
<dbReference type="Pfam" id="PF21160">
    <property type="entry name" value="PrkC-like_PASTA-like"/>
    <property type="match status" value="1"/>
</dbReference>
<evidence type="ECO:0000313" key="14">
    <source>
        <dbReference type="EMBL" id="MFD2760498.1"/>
    </source>
</evidence>
<dbReference type="InterPro" id="IPR017441">
    <property type="entry name" value="Protein_kinase_ATP_BS"/>
</dbReference>
<dbReference type="Pfam" id="PF03793">
    <property type="entry name" value="PASTA"/>
    <property type="match status" value="3"/>
</dbReference>
<dbReference type="PANTHER" id="PTHR43289:SF34">
    <property type="entry name" value="SERINE_THREONINE-PROTEIN KINASE YBDM-RELATED"/>
    <property type="match status" value="1"/>
</dbReference>
<evidence type="ECO:0000256" key="11">
    <source>
        <dbReference type="SAM" id="Phobius"/>
    </source>
</evidence>
<keyword evidence="6 9" id="KW-0067">ATP-binding</keyword>
<dbReference type="SUPFAM" id="SSF56112">
    <property type="entry name" value="Protein kinase-like (PK-like)"/>
    <property type="match status" value="1"/>
</dbReference>
<evidence type="ECO:0000256" key="8">
    <source>
        <dbReference type="ARBA" id="ARBA00048679"/>
    </source>
</evidence>
<evidence type="ECO:0000256" key="5">
    <source>
        <dbReference type="ARBA" id="ARBA00022777"/>
    </source>
</evidence>
<dbReference type="EMBL" id="JBHUNA010000009">
    <property type="protein sequence ID" value="MFD2760498.1"/>
    <property type="molecule type" value="Genomic_DNA"/>
</dbReference>
<keyword evidence="11" id="KW-1133">Transmembrane helix</keyword>
<comment type="catalytic activity">
    <reaction evidence="7">
        <text>L-threonyl-[protein] + ATP = O-phospho-L-threonyl-[protein] + ADP + H(+)</text>
        <dbReference type="Rhea" id="RHEA:46608"/>
        <dbReference type="Rhea" id="RHEA-COMP:11060"/>
        <dbReference type="Rhea" id="RHEA-COMP:11605"/>
        <dbReference type="ChEBI" id="CHEBI:15378"/>
        <dbReference type="ChEBI" id="CHEBI:30013"/>
        <dbReference type="ChEBI" id="CHEBI:30616"/>
        <dbReference type="ChEBI" id="CHEBI:61977"/>
        <dbReference type="ChEBI" id="CHEBI:456216"/>
        <dbReference type="EC" id="2.7.11.1"/>
    </reaction>
</comment>
<evidence type="ECO:0000256" key="9">
    <source>
        <dbReference type="PROSITE-ProRule" id="PRU10141"/>
    </source>
</evidence>
<keyword evidence="2" id="KW-0723">Serine/threonine-protein kinase</keyword>